<dbReference type="EMBL" id="CM014101">
    <property type="protein sequence ID" value="TKS92606.1"/>
    <property type="molecule type" value="Genomic_DNA"/>
</dbReference>
<organism evidence="7 8">
    <name type="scientific">Collichthys lucidus</name>
    <name type="common">Big head croaker</name>
    <name type="synonym">Sciaena lucida</name>
    <dbReference type="NCBI Taxonomy" id="240159"/>
    <lineage>
        <taxon>Eukaryota</taxon>
        <taxon>Metazoa</taxon>
        <taxon>Chordata</taxon>
        <taxon>Craniata</taxon>
        <taxon>Vertebrata</taxon>
        <taxon>Euteleostomi</taxon>
        <taxon>Actinopterygii</taxon>
        <taxon>Neopterygii</taxon>
        <taxon>Teleostei</taxon>
        <taxon>Neoteleostei</taxon>
        <taxon>Acanthomorphata</taxon>
        <taxon>Eupercaria</taxon>
        <taxon>Sciaenidae</taxon>
        <taxon>Collichthys</taxon>
    </lineage>
</organism>
<dbReference type="AlphaFoldDB" id="A0A4U5VV17"/>
<dbReference type="GO" id="GO:0046914">
    <property type="term" value="F:transition metal ion binding"/>
    <property type="evidence" value="ECO:0007669"/>
    <property type="project" value="InterPro"/>
</dbReference>
<proteinExistence type="inferred from homology"/>
<dbReference type="SMART" id="SM01394">
    <property type="entry name" value="S_100"/>
    <property type="match status" value="1"/>
</dbReference>
<dbReference type="GO" id="GO:0005509">
    <property type="term" value="F:calcium ion binding"/>
    <property type="evidence" value="ECO:0007669"/>
    <property type="project" value="InterPro"/>
</dbReference>
<protein>
    <recommendedName>
        <fullName evidence="5">Protein S100</fullName>
    </recommendedName>
    <alternativeName>
        <fullName evidence="5">S100 calcium-binding protein</fullName>
    </alternativeName>
</protein>
<evidence type="ECO:0000259" key="6">
    <source>
        <dbReference type="PROSITE" id="PS50222"/>
    </source>
</evidence>
<dbReference type="OrthoDB" id="26525at2759"/>
<feature type="domain" description="EF-hand" evidence="6">
    <location>
        <begin position="52"/>
        <end position="87"/>
    </location>
</feature>
<evidence type="ECO:0000256" key="3">
    <source>
        <dbReference type="ARBA" id="ARBA00022737"/>
    </source>
</evidence>
<evidence type="ECO:0000313" key="8">
    <source>
        <dbReference type="Proteomes" id="UP000298787"/>
    </source>
</evidence>
<dbReference type="GO" id="GO:0048306">
    <property type="term" value="F:calcium-dependent protein binding"/>
    <property type="evidence" value="ECO:0007669"/>
    <property type="project" value="TreeGrafter"/>
</dbReference>
<dbReference type="PROSITE" id="PS00018">
    <property type="entry name" value="EF_HAND_1"/>
    <property type="match status" value="1"/>
</dbReference>
<dbReference type="InterPro" id="IPR018247">
    <property type="entry name" value="EF_Hand_1_Ca_BS"/>
</dbReference>
<dbReference type="PANTHER" id="PTHR11639">
    <property type="entry name" value="S100 CALCIUM-BINDING PROTEIN"/>
    <property type="match status" value="1"/>
</dbReference>
<dbReference type="CDD" id="cd00213">
    <property type="entry name" value="S-100"/>
    <property type="match status" value="1"/>
</dbReference>
<evidence type="ECO:0000256" key="4">
    <source>
        <dbReference type="ARBA" id="ARBA00022837"/>
    </source>
</evidence>
<dbReference type="STRING" id="240159.A0A4U5VV17"/>
<sequence>MSTMSQLETAMALLMQTFDKYAAGQGKTDTLTQAEAKTLLEKELPGLIKAAKNPGEVDKVLKGLDFNGDNEIDFSEFVILVASLTCACHDRCPKK</sequence>
<dbReference type="Pfam" id="PF01023">
    <property type="entry name" value="S_100"/>
    <property type="match status" value="1"/>
</dbReference>
<dbReference type="PROSITE" id="PS50222">
    <property type="entry name" value="EF_HAND_2"/>
    <property type="match status" value="1"/>
</dbReference>
<keyword evidence="2 5" id="KW-0479">Metal-binding</keyword>
<dbReference type="SUPFAM" id="SSF47473">
    <property type="entry name" value="EF-hand"/>
    <property type="match status" value="1"/>
</dbReference>
<accession>A0A4U5VV17</accession>
<dbReference type="SMART" id="SM00054">
    <property type="entry name" value="EFh"/>
    <property type="match status" value="1"/>
</dbReference>
<dbReference type="InterPro" id="IPR002048">
    <property type="entry name" value="EF_hand_dom"/>
</dbReference>
<dbReference type="InterPro" id="IPR013787">
    <property type="entry name" value="S100_Ca-bd_sub"/>
</dbReference>
<dbReference type="GO" id="GO:0070062">
    <property type="term" value="C:extracellular exosome"/>
    <property type="evidence" value="ECO:0007669"/>
    <property type="project" value="TreeGrafter"/>
</dbReference>
<comment type="similarity">
    <text evidence="1 5">Belongs to the S-100 family.</text>
</comment>
<reference evidence="7 8" key="1">
    <citation type="submission" date="2019-01" db="EMBL/GenBank/DDBJ databases">
        <title>Genome Assembly of Collichthys lucidus.</title>
        <authorList>
            <person name="Cai M."/>
            <person name="Xiao S."/>
        </authorList>
    </citation>
    <scope>NUCLEOTIDE SEQUENCE [LARGE SCALE GENOMIC DNA]</scope>
    <source>
        <strain evidence="7">JT15FE1705JMU</strain>
        <tissue evidence="7">Muscle</tissue>
    </source>
</reference>
<evidence type="ECO:0000256" key="2">
    <source>
        <dbReference type="ARBA" id="ARBA00022723"/>
    </source>
</evidence>
<dbReference type="GO" id="GO:0005737">
    <property type="term" value="C:cytoplasm"/>
    <property type="evidence" value="ECO:0007669"/>
    <property type="project" value="TreeGrafter"/>
</dbReference>
<dbReference type="PROSITE" id="PS00303">
    <property type="entry name" value="S100_CABP"/>
    <property type="match status" value="1"/>
</dbReference>
<dbReference type="PANTHER" id="PTHR11639:SF134">
    <property type="entry name" value="PROTEIN S100-A1-RELATED"/>
    <property type="match status" value="1"/>
</dbReference>
<dbReference type="Proteomes" id="UP000298787">
    <property type="component" value="Chromosome 24"/>
</dbReference>
<keyword evidence="3" id="KW-0677">Repeat</keyword>
<evidence type="ECO:0000313" key="7">
    <source>
        <dbReference type="EMBL" id="TKS92606.1"/>
    </source>
</evidence>
<dbReference type="InterPro" id="IPR001751">
    <property type="entry name" value="S100/CaBP7/8-like_CS"/>
</dbReference>
<evidence type="ECO:0000256" key="5">
    <source>
        <dbReference type="RuleBase" id="RU361184"/>
    </source>
</evidence>
<gene>
    <name evidence="7" type="ORF">D9C73_027408</name>
</gene>
<dbReference type="Gene3D" id="1.10.238.10">
    <property type="entry name" value="EF-hand"/>
    <property type="match status" value="1"/>
</dbReference>
<evidence type="ECO:0000256" key="1">
    <source>
        <dbReference type="ARBA" id="ARBA00007323"/>
    </source>
</evidence>
<keyword evidence="4 5" id="KW-0106">Calcium</keyword>
<keyword evidence="8" id="KW-1185">Reference proteome</keyword>
<dbReference type="InterPro" id="IPR034325">
    <property type="entry name" value="S-100_dom"/>
</dbReference>
<name>A0A4U5VV17_COLLU</name>
<dbReference type="GO" id="GO:0043542">
    <property type="term" value="P:endothelial cell migration"/>
    <property type="evidence" value="ECO:0007669"/>
    <property type="project" value="TreeGrafter"/>
</dbReference>
<dbReference type="InterPro" id="IPR011992">
    <property type="entry name" value="EF-hand-dom_pair"/>
</dbReference>